<accession>A0ACB8TYC4</accession>
<comment type="caution">
    <text evidence="1">The sequence shown here is derived from an EMBL/GenBank/DDBJ whole genome shotgun (WGS) entry which is preliminary data.</text>
</comment>
<organism evidence="1 2">
    <name type="scientific">Irpex rosettiformis</name>
    <dbReference type="NCBI Taxonomy" id="378272"/>
    <lineage>
        <taxon>Eukaryota</taxon>
        <taxon>Fungi</taxon>
        <taxon>Dikarya</taxon>
        <taxon>Basidiomycota</taxon>
        <taxon>Agaricomycotina</taxon>
        <taxon>Agaricomycetes</taxon>
        <taxon>Polyporales</taxon>
        <taxon>Irpicaceae</taxon>
        <taxon>Irpex</taxon>
    </lineage>
</organism>
<keyword evidence="2" id="KW-1185">Reference proteome</keyword>
<dbReference type="Proteomes" id="UP001055072">
    <property type="component" value="Unassembled WGS sequence"/>
</dbReference>
<protein>
    <submittedName>
        <fullName evidence="1">Uncharacterized protein</fullName>
    </submittedName>
</protein>
<dbReference type="EMBL" id="MU274920">
    <property type="protein sequence ID" value="KAI0086948.1"/>
    <property type="molecule type" value="Genomic_DNA"/>
</dbReference>
<reference evidence="1" key="1">
    <citation type="journal article" date="2021" name="Environ. Microbiol.">
        <title>Gene family expansions and transcriptome signatures uncover fungal adaptations to wood decay.</title>
        <authorList>
            <person name="Hage H."/>
            <person name="Miyauchi S."/>
            <person name="Viragh M."/>
            <person name="Drula E."/>
            <person name="Min B."/>
            <person name="Chaduli D."/>
            <person name="Navarro D."/>
            <person name="Favel A."/>
            <person name="Norest M."/>
            <person name="Lesage-Meessen L."/>
            <person name="Balint B."/>
            <person name="Merenyi Z."/>
            <person name="de Eugenio L."/>
            <person name="Morin E."/>
            <person name="Martinez A.T."/>
            <person name="Baldrian P."/>
            <person name="Stursova M."/>
            <person name="Martinez M.J."/>
            <person name="Novotny C."/>
            <person name="Magnuson J.K."/>
            <person name="Spatafora J.W."/>
            <person name="Maurice S."/>
            <person name="Pangilinan J."/>
            <person name="Andreopoulos W."/>
            <person name="LaButti K."/>
            <person name="Hundley H."/>
            <person name="Na H."/>
            <person name="Kuo A."/>
            <person name="Barry K."/>
            <person name="Lipzen A."/>
            <person name="Henrissat B."/>
            <person name="Riley R."/>
            <person name="Ahrendt S."/>
            <person name="Nagy L.G."/>
            <person name="Grigoriev I.V."/>
            <person name="Martin F."/>
            <person name="Rosso M.N."/>
        </authorList>
    </citation>
    <scope>NUCLEOTIDE SEQUENCE</scope>
    <source>
        <strain evidence="1">CBS 384.51</strain>
    </source>
</reference>
<sequence>MDFLRKLRRSSVDVPSTPTAPKIGRIPLPEINSPVVAKSLLAHADEDVIAVDRYPSPSSPLSHTPRHRTGSIVSRSTTPLYMARSTTPSHPTPSPELYAPTPKWQNQRTLLDHDWSSCSPTPDPQSLKERSHTLYTPSPVPRASSSRHQYDRHDTESPEDLKKHLKHRSASQVQPPPPPRSSSRYSKRASVETPDVESVKRPLKGILKTAPPKSARSESTELHWQLLPYDEIRCRKKLYFDVAMPPDLIRDHTRLPPVALHPSDTDKWATSQDGLTQMIIKCSLLPQWDVVVQNDQGVRCRDVFEAIHRSLNLRLTEYEKRSLIHDHERTKVQESFEKRCRDVPMLDHVARREGLLRVDLLKGQRIFMGLTRPPDGGEYWWLHLGLPKAD</sequence>
<evidence type="ECO:0000313" key="1">
    <source>
        <dbReference type="EMBL" id="KAI0086948.1"/>
    </source>
</evidence>
<name>A0ACB8TYC4_9APHY</name>
<gene>
    <name evidence="1" type="ORF">BDY19DRAFT_995381</name>
</gene>
<proteinExistence type="predicted"/>
<evidence type="ECO:0000313" key="2">
    <source>
        <dbReference type="Proteomes" id="UP001055072"/>
    </source>
</evidence>